<dbReference type="SUPFAM" id="SSF46626">
    <property type="entry name" value="Cytochrome c"/>
    <property type="match status" value="1"/>
</dbReference>
<evidence type="ECO:0000313" key="10">
    <source>
        <dbReference type="Proteomes" id="UP000094849"/>
    </source>
</evidence>
<dbReference type="InterPro" id="IPR009056">
    <property type="entry name" value="Cyt_c-like_dom"/>
</dbReference>
<accession>A0A1E2UW82</accession>
<dbReference type="GO" id="GO:0046872">
    <property type="term" value="F:metal ion binding"/>
    <property type="evidence" value="ECO:0007669"/>
    <property type="project" value="UniProtKB-KW"/>
</dbReference>
<reference evidence="9 10" key="1">
    <citation type="submission" date="2016-03" db="EMBL/GenBank/DDBJ databases">
        <title>Chemosynthetic sulphur-oxidizing symbionts of marine invertebrate animals are capable of nitrogen fixation.</title>
        <authorList>
            <person name="Petersen J.M."/>
            <person name="Kemper A."/>
            <person name="Gruber-Vodicka H."/>
            <person name="Cardini U."/>
            <person name="Geest Mvander."/>
            <person name="Kleiner M."/>
            <person name="Bulgheresi S."/>
            <person name="Fussmann M."/>
            <person name="Herbold C."/>
            <person name="Seah B.K.B."/>
            <person name="Antony C.Paul."/>
            <person name="Liu D."/>
            <person name="Belitz A."/>
            <person name="Weber M."/>
        </authorList>
    </citation>
    <scope>NUCLEOTIDE SEQUENCE [LARGE SCALE GENOMIC DNA]</scope>
    <source>
        <strain evidence="9">G_D</strain>
    </source>
</reference>
<feature type="domain" description="Cytochrome c" evidence="8">
    <location>
        <begin position="17"/>
        <end position="101"/>
    </location>
</feature>
<dbReference type="PROSITE" id="PS51007">
    <property type="entry name" value="CYTC"/>
    <property type="match status" value="1"/>
</dbReference>
<sequence length="102" mass="11336">MISATLFIVLFILPVCTMAMDAAELYHERTCIACHGAYGKQPVMDEYPKLAGQAEAYLLTQMKDIKNGYRTNAHSVAMQNVMHLVSDEEIAVLAKWLASLSE</sequence>
<keyword evidence="5 6" id="KW-0408">Iron</keyword>
<evidence type="ECO:0000256" key="6">
    <source>
        <dbReference type="PROSITE-ProRule" id="PRU00433"/>
    </source>
</evidence>
<protein>
    <recommendedName>
        <fullName evidence="8">Cytochrome c domain-containing protein</fullName>
    </recommendedName>
</protein>
<name>A0A1E2UW82_9GAMM</name>
<evidence type="ECO:0000259" key="8">
    <source>
        <dbReference type="PROSITE" id="PS51007"/>
    </source>
</evidence>
<dbReference type="EMBL" id="LVJZ01000003">
    <property type="protein sequence ID" value="ODB98704.1"/>
    <property type="molecule type" value="Genomic_DNA"/>
</dbReference>
<evidence type="ECO:0000256" key="7">
    <source>
        <dbReference type="SAM" id="SignalP"/>
    </source>
</evidence>
<proteinExistence type="predicted"/>
<organism evidence="9 10">
    <name type="scientific">Candidatus Thiodiazotropha endoloripes</name>
    <dbReference type="NCBI Taxonomy" id="1818881"/>
    <lineage>
        <taxon>Bacteria</taxon>
        <taxon>Pseudomonadati</taxon>
        <taxon>Pseudomonadota</taxon>
        <taxon>Gammaproteobacteria</taxon>
        <taxon>Chromatiales</taxon>
        <taxon>Sedimenticolaceae</taxon>
        <taxon>Candidatus Thiodiazotropha</taxon>
    </lineage>
</organism>
<feature type="chain" id="PRO_5009119274" description="Cytochrome c domain-containing protein" evidence="7">
    <location>
        <begin position="20"/>
        <end position="102"/>
    </location>
</feature>
<keyword evidence="7" id="KW-0732">Signal</keyword>
<feature type="signal peptide" evidence="7">
    <location>
        <begin position="1"/>
        <end position="19"/>
    </location>
</feature>
<keyword evidence="3 6" id="KW-0479">Metal-binding</keyword>
<dbReference type="Gene3D" id="1.10.760.10">
    <property type="entry name" value="Cytochrome c-like domain"/>
    <property type="match status" value="1"/>
</dbReference>
<dbReference type="InterPro" id="IPR036909">
    <property type="entry name" value="Cyt_c-like_dom_sf"/>
</dbReference>
<keyword evidence="10" id="KW-1185">Reference proteome</keyword>
<dbReference type="OrthoDB" id="9796421at2"/>
<dbReference type="InterPro" id="IPR050597">
    <property type="entry name" value="Cytochrome_c_Oxidase_Subunit"/>
</dbReference>
<keyword evidence="1" id="KW-0813">Transport</keyword>
<keyword evidence="4" id="KW-0249">Electron transport</keyword>
<evidence type="ECO:0000256" key="2">
    <source>
        <dbReference type="ARBA" id="ARBA00022617"/>
    </source>
</evidence>
<dbReference type="Pfam" id="PF00034">
    <property type="entry name" value="Cytochrom_C"/>
    <property type="match status" value="1"/>
</dbReference>
<dbReference type="AlphaFoldDB" id="A0A1E2UW82"/>
<dbReference type="STRING" id="1818881.A3196_16870"/>
<evidence type="ECO:0000256" key="3">
    <source>
        <dbReference type="ARBA" id="ARBA00022723"/>
    </source>
</evidence>
<comment type="caution">
    <text evidence="9">The sequence shown here is derived from an EMBL/GenBank/DDBJ whole genome shotgun (WGS) entry which is preliminary data.</text>
</comment>
<evidence type="ECO:0000313" key="9">
    <source>
        <dbReference type="EMBL" id="ODB98704.1"/>
    </source>
</evidence>
<evidence type="ECO:0000256" key="4">
    <source>
        <dbReference type="ARBA" id="ARBA00022982"/>
    </source>
</evidence>
<dbReference type="GO" id="GO:0020037">
    <property type="term" value="F:heme binding"/>
    <property type="evidence" value="ECO:0007669"/>
    <property type="project" value="InterPro"/>
</dbReference>
<dbReference type="GO" id="GO:0009055">
    <property type="term" value="F:electron transfer activity"/>
    <property type="evidence" value="ECO:0007669"/>
    <property type="project" value="InterPro"/>
</dbReference>
<keyword evidence="2 6" id="KW-0349">Heme</keyword>
<dbReference type="PANTHER" id="PTHR33751">
    <property type="entry name" value="CBB3-TYPE CYTOCHROME C OXIDASE SUBUNIT FIXP"/>
    <property type="match status" value="1"/>
</dbReference>
<gene>
    <name evidence="9" type="ORF">A3196_16870</name>
</gene>
<evidence type="ECO:0000256" key="5">
    <source>
        <dbReference type="ARBA" id="ARBA00023004"/>
    </source>
</evidence>
<dbReference type="Proteomes" id="UP000094849">
    <property type="component" value="Unassembled WGS sequence"/>
</dbReference>
<evidence type="ECO:0000256" key="1">
    <source>
        <dbReference type="ARBA" id="ARBA00022448"/>
    </source>
</evidence>
<dbReference type="PANTHER" id="PTHR33751:SF9">
    <property type="entry name" value="CYTOCHROME C4"/>
    <property type="match status" value="1"/>
</dbReference>